<dbReference type="Proteomes" id="UP001208570">
    <property type="component" value="Unassembled WGS sequence"/>
</dbReference>
<gene>
    <name evidence="1" type="ORF">LSH36_491g00007</name>
</gene>
<evidence type="ECO:0000313" key="1">
    <source>
        <dbReference type="EMBL" id="KAK2148547.1"/>
    </source>
</evidence>
<dbReference type="EMBL" id="JAODUP010000491">
    <property type="protein sequence ID" value="KAK2148547.1"/>
    <property type="molecule type" value="Genomic_DNA"/>
</dbReference>
<accession>A0AAD9J984</accession>
<proteinExistence type="predicted"/>
<evidence type="ECO:0000313" key="2">
    <source>
        <dbReference type="Proteomes" id="UP001208570"/>
    </source>
</evidence>
<dbReference type="AlphaFoldDB" id="A0AAD9J984"/>
<protein>
    <submittedName>
        <fullName evidence="1">Uncharacterized protein</fullName>
    </submittedName>
</protein>
<name>A0AAD9J984_9ANNE</name>
<sequence length="68" mass="7604">MLTDPIEMSRIITSLEPKTCSGHDSIPSNLLKYLTPSFSVPISIVINKSFPTVSVPENYKNFTIYKAK</sequence>
<comment type="caution">
    <text evidence="1">The sequence shown here is derived from an EMBL/GenBank/DDBJ whole genome shotgun (WGS) entry which is preliminary data.</text>
</comment>
<organism evidence="1 2">
    <name type="scientific">Paralvinella palmiformis</name>
    <dbReference type="NCBI Taxonomy" id="53620"/>
    <lineage>
        <taxon>Eukaryota</taxon>
        <taxon>Metazoa</taxon>
        <taxon>Spiralia</taxon>
        <taxon>Lophotrochozoa</taxon>
        <taxon>Annelida</taxon>
        <taxon>Polychaeta</taxon>
        <taxon>Sedentaria</taxon>
        <taxon>Canalipalpata</taxon>
        <taxon>Terebellida</taxon>
        <taxon>Terebelliformia</taxon>
        <taxon>Alvinellidae</taxon>
        <taxon>Paralvinella</taxon>
    </lineage>
</organism>
<keyword evidence="2" id="KW-1185">Reference proteome</keyword>
<reference evidence="1" key="1">
    <citation type="journal article" date="2023" name="Mol. Biol. Evol.">
        <title>Third-Generation Sequencing Reveals the Adaptive Role of the Epigenome in Three Deep-Sea Polychaetes.</title>
        <authorList>
            <person name="Perez M."/>
            <person name="Aroh O."/>
            <person name="Sun Y."/>
            <person name="Lan Y."/>
            <person name="Juniper S.K."/>
            <person name="Young C.R."/>
            <person name="Angers B."/>
            <person name="Qian P.Y."/>
        </authorList>
    </citation>
    <scope>NUCLEOTIDE SEQUENCE</scope>
    <source>
        <strain evidence="1">P08H-3</strain>
    </source>
</reference>